<reference evidence="2 3" key="1">
    <citation type="submission" date="2019-01" db="EMBL/GenBank/DDBJ databases">
        <title>Sphingorhabdus lacus sp.nov., isolated from an oligotrophic freshwater lake.</title>
        <authorList>
            <person name="Park M."/>
        </authorList>
    </citation>
    <scope>NUCLEOTIDE SEQUENCE [LARGE SCALE GENOMIC DNA]</scope>
    <source>
        <strain evidence="2 3">IMCC26285</strain>
    </source>
</reference>
<dbReference type="AlphaFoldDB" id="A0A6I4M6X1"/>
<evidence type="ECO:0000313" key="2">
    <source>
        <dbReference type="EMBL" id="MVZ98428.1"/>
    </source>
</evidence>
<protein>
    <recommendedName>
        <fullName evidence="4">Porin</fullName>
    </recommendedName>
</protein>
<evidence type="ECO:0000256" key="1">
    <source>
        <dbReference type="SAM" id="SignalP"/>
    </source>
</evidence>
<name>A0A6I4M6X1_9SPHN</name>
<dbReference type="Proteomes" id="UP000471147">
    <property type="component" value="Unassembled WGS sequence"/>
</dbReference>
<organism evidence="2 3">
    <name type="scientific">Sphingorhabdus profundilacus</name>
    <dbReference type="NCBI Taxonomy" id="2509718"/>
    <lineage>
        <taxon>Bacteria</taxon>
        <taxon>Pseudomonadati</taxon>
        <taxon>Pseudomonadota</taxon>
        <taxon>Alphaproteobacteria</taxon>
        <taxon>Sphingomonadales</taxon>
        <taxon>Sphingomonadaceae</taxon>
        <taxon>Sphingorhabdus</taxon>
    </lineage>
</organism>
<feature type="signal peptide" evidence="1">
    <location>
        <begin position="1"/>
        <end position="35"/>
    </location>
</feature>
<accession>A0A6I4M6X1</accession>
<dbReference type="RefSeq" id="WP_160354334.1">
    <property type="nucleotide sequence ID" value="NZ_SDWJ01000002.1"/>
</dbReference>
<comment type="caution">
    <text evidence="2">The sequence shown here is derived from an EMBL/GenBank/DDBJ whole genome shotgun (WGS) entry which is preliminary data.</text>
</comment>
<keyword evidence="3" id="KW-1185">Reference proteome</keyword>
<proteinExistence type="predicted"/>
<keyword evidence="1" id="KW-0732">Signal</keyword>
<gene>
    <name evidence="2" type="ORF">EUU23_12065</name>
</gene>
<dbReference type="OrthoDB" id="8479273at2"/>
<evidence type="ECO:0000313" key="3">
    <source>
        <dbReference type="Proteomes" id="UP000471147"/>
    </source>
</evidence>
<sequence>MSATKPFWRKNAVFAAALLASGSLALSPLVVPAFAADAMVKSSLPSNDWLNTFTPAGVDSRLAGKFAEPTAADNSRFPFTLAGRDANRNRTIIVAARANSRLTAGAVSVRSAIAATEPGAGKALRLSTIDYRLTAAKGWQGFTLTTAPKLSAVTPLGELGRGNFRLEDSAKKTGKFSANIKLDQHKEAAPPARGSASTGDYKLDVGGSFSISRKIDLTAGVRYTSENDRAMPITDNRKDNEAVYVGTKIRF</sequence>
<evidence type="ECO:0008006" key="4">
    <source>
        <dbReference type="Google" id="ProtNLM"/>
    </source>
</evidence>
<feature type="chain" id="PRO_5026100551" description="Porin" evidence="1">
    <location>
        <begin position="36"/>
        <end position="251"/>
    </location>
</feature>
<dbReference type="EMBL" id="SDWJ01000002">
    <property type="protein sequence ID" value="MVZ98428.1"/>
    <property type="molecule type" value="Genomic_DNA"/>
</dbReference>